<evidence type="ECO:0000256" key="1">
    <source>
        <dbReference type="ARBA" id="ARBA00008887"/>
    </source>
</evidence>
<keyword evidence="5" id="KW-1185">Reference proteome</keyword>
<gene>
    <name evidence="4" type="ORF">Ciccas_000410</name>
</gene>
<proteinExistence type="inferred from homology"/>
<dbReference type="PANTHER" id="PTHR45703:SF8">
    <property type="entry name" value="DYNEINS HEAVY CHAIN"/>
    <property type="match status" value="1"/>
</dbReference>
<evidence type="ECO:0000313" key="5">
    <source>
        <dbReference type="Proteomes" id="UP001626550"/>
    </source>
</evidence>
<dbReference type="Pfam" id="PF12780">
    <property type="entry name" value="AAA_8"/>
    <property type="match status" value="1"/>
</dbReference>
<evidence type="ECO:0000259" key="3">
    <source>
        <dbReference type="Pfam" id="PF17852"/>
    </source>
</evidence>
<evidence type="ECO:0000313" key="4">
    <source>
        <dbReference type="EMBL" id="KAL3320925.1"/>
    </source>
</evidence>
<organism evidence="4 5">
    <name type="scientific">Cichlidogyrus casuarinus</name>
    <dbReference type="NCBI Taxonomy" id="1844966"/>
    <lineage>
        <taxon>Eukaryota</taxon>
        <taxon>Metazoa</taxon>
        <taxon>Spiralia</taxon>
        <taxon>Lophotrochozoa</taxon>
        <taxon>Platyhelminthes</taxon>
        <taxon>Monogenea</taxon>
        <taxon>Monopisthocotylea</taxon>
        <taxon>Dactylogyridea</taxon>
        <taxon>Ancyrocephalidae</taxon>
        <taxon>Cichlidogyrus</taxon>
    </lineage>
</organism>
<feature type="domain" description="Dynein heavy chain AAA 5 extension" evidence="3">
    <location>
        <begin position="2"/>
        <end position="90"/>
    </location>
</feature>
<dbReference type="Pfam" id="PF12775">
    <property type="entry name" value="AAA_7"/>
    <property type="match status" value="1"/>
</dbReference>
<protein>
    <submittedName>
        <fullName evidence="4">Uncharacterized protein</fullName>
    </submittedName>
</protein>
<dbReference type="InterPro" id="IPR027417">
    <property type="entry name" value="P-loop_NTPase"/>
</dbReference>
<comment type="similarity">
    <text evidence="1">Belongs to the dynein heavy chain family.</text>
</comment>
<dbReference type="Proteomes" id="UP001626550">
    <property type="component" value="Unassembled WGS sequence"/>
</dbReference>
<dbReference type="Pfam" id="PF17852">
    <property type="entry name" value="Dynein_AAA_lid"/>
    <property type="match status" value="1"/>
</dbReference>
<dbReference type="InterPro" id="IPR026983">
    <property type="entry name" value="DHC"/>
</dbReference>
<dbReference type="InterPro" id="IPR024317">
    <property type="entry name" value="Dynein_heavy_chain_D4_dom"/>
</dbReference>
<dbReference type="Gene3D" id="3.40.50.300">
    <property type="entry name" value="P-loop containing nucleotide triphosphate hydrolases"/>
    <property type="match status" value="2"/>
</dbReference>
<comment type="caution">
    <text evidence="4">The sequence shown here is derived from an EMBL/GenBank/DDBJ whole genome shotgun (WGS) entry which is preliminary data.</text>
</comment>
<evidence type="ECO:0000259" key="2">
    <source>
        <dbReference type="Pfam" id="PF12780"/>
    </source>
</evidence>
<feature type="domain" description="Dynein heavy chain AAA module D4" evidence="2">
    <location>
        <begin position="462"/>
        <end position="591"/>
    </location>
</feature>
<name>A0ABD2QN15_9PLAT</name>
<dbReference type="SUPFAM" id="SSF52540">
    <property type="entry name" value="P-loop containing nucleoside triphosphate hydrolases"/>
    <property type="match status" value="1"/>
</dbReference>
<reference evidence="4 5" key="1">
    <citation type="submission" date="2024-11" db="EMBL/GenBank/DDBJ databases">
        <title>Adaptive evolution of stress response genes in parasites aligns with host niche diversity.</title>
        <authorList>
            <person name="Hahn C."/>
            <person name="Resl P."/>
        </authorList>
    </citation>
    <scope>NUCLEOTIDE SEQUENCE [LARGE SCALE GENOMIC DNA]</scope>
    <source>
        <strain evidence="4">EGGRZ-B1_66</strain>
        <tissue evidence="4">Body</tissue>
    </source>
</reference>
<dbReference type="AlphaFoldDB" id="A0ABD2QN15"/>
<dbReference type="EMBL" id="JBJKFK010000021">
    <property type="protein sequence ID" value="KAL3320925.1"/>
    <property type="molecule type" value="Genomic_DNA"/>
</dbReference>
<accession>A0ABD2QN15</accession>
<dbReference type="PANTHER" id="PTHR45703">
    <property type="entry name" value="DYNEIN HEAVY CHAIN"/>
    <property type="match status" value="1"/>
</dbReference>
<dbReference type="InterPro" id="IPR041466">
    <property type="entry name" value="Dynein_AAA5_ext"/>
</dbReference>
<dbReference type="Gene3D" id="1.20.920.30">
    <property type="match status" value="1"/>
</dbReference>
<sequence>MLRLLTSLLEVEWTGKEPRQDIHLERLYLFSLMWTVAADLAGSAGDENSEKQRFSDMLRSLTDALPDDDKEICLFDYFVDEMGEWDLWQSRLSEFIFNDTFHSVLNNCSQANSSTRTSINSINFSPSGKTDWFSSSFVLFNQTIHQNHVNKISIGESLPTADYVDFFKSKLRQRYGLVHGAPNGKRFFLFLDDLSTGSSSLLETTRQLIDGNFVYHRETNPTEWHTVEDFVVSASRHFLPLFLDDICIRQDWLKLSQNLFRMHCSQLFLTEITNLFNSIAGIDRDGSDKEASVTPSIRVQDLSLRVFDAALVKCINEINARVMTALDQVCKPISLPGRNHYHFNARTLESIIENLIEFAKLRLNENKEFESQGNEQLFQFWASEIERFVKDTFARNSDCIWFEELLENLRAEILSSICPSIKFPPREQLNLINPIDEEGIDIETKLNNWVSTDWPKLAEITVLDSRSINLVLKVYRVLQQKTLHNVVVVGQHGTGLKTLLLLAMRLAQVPIFSTSCLYEFNKFCDDMRALVRKLALGDQRLGLLFDGDDLCEGPALQVLNSLLMNGEEQMLYKNENMDGLVEAIRDQMRDLYGLSTNASSLGLDAGLVSSMIDPVAESQQVEKRIQSASRPSKQWRLHETRFLASRVLNNLRVCVALTTDHPFVRNAASLPSGLHRRMQWIWIRDCEEESLFSTASYFVKKLNLPLCTLPEANYNELVTCLCKMHITAYEVISCGPPEWFGQMTPQVEQWIPKQQMQAIMGNTGLVNEESKISSNREHSGLGTNTFSKKLNAILTTTNLPTARMLLCEQVRNERQQFFEKTNPSAAKYANENFFSDGLLTQIHFKRMLSLFVNIYTSKKDSTRNKIAKIRAAVSTLQQLREDVEKWKGSLPELKVECRKSCAEAETIYKELLEAVGYSFLHILNFLYIDHRKSMA</sequence>
<dbReference type="Gene3D" id="1.10.472.130">
    <property type="match status" value="1"/>
</dbReference>